<name>A0A0F9SPI5_9ZZZZ</name>
<proteinExistence type="predicted"/>
<dbReference type="Pfam" id="PF04333">
    <property type="entry name" value="MlaA"/>
    <property type="match status" value="1"/>
</dbReference>
<dbReference type="PANTHER" id="PTHR30035">
    <property type="entry name" value="LIPOPROTEIN VACJ-RELATED"/>
    <property type="match status" value="1"/>
</dbReference>
<organism evidence="2">
    <name type="scientific">marine sediment metagenome</name>
    <dbReference type="NCBI Taxonomy" id="412755"/>
    <lineage>
        <taxon>unclassified sequences</taxon>
        <taxon>metagenomes</taxon>
        <taxon>ecological metagenomes</taxon>
    </lineage>
</organism>
<comment type="caution">
    <text evidence="2">The sequence shown here is derived from an EMBL/GenBank/DDBJ whole genome shotgun (WGS) entry which is preliminary data.</text>
</comment>
<dbReference type="InterPro" id="IPR007428">
    <property type="entry name" value="MlaA"/>
</dbReference>
<reference evidence="2" key="1">
    <citation type="journal article" date="2015" name="Nature">
        <title>Complex archaea that bridge the gap between prokaryotes and eukaryotes.</title>
        <authorList>
            <person name="Spang A."/>
            <person name="Saw J.H."/>
            <person name="Jorgensen S.L."/>
            <person name="Zaremba-Niedzwiedzka K."/>
            <person name="Martijn J."/>
            <person name="Lind A.E."/>
            <person name="van Eijk R."/>
            <person name="Schleper C."/>
            <person name="Guy L."/>
            <person name="Ettema T.J."/>
        </authorList>
    </citation>
    <scope>NUCLEOTIDE SEQUENCE</scope>
</reference>
<evidence type="ECO:0008006" key="3">
    <source>
        <dbReference type="Google" id="ProtNLM"/>
    </source>
</evidence>
<dbReference type="PRINTS" id="PR01805">
    <property type="entry name" value="VACJLIPOPROT"/>
</dbReference>
<dbReference type="PROSITE" id="PS51257">
    <property type="entry name" value="PROKAR_LIPOPROTEIN"/>
    <property type="match status" value="1"/>
</dbReference>
<evidence type="ECO:0000256" key="1">
    <source>
        <dbReference type="ARBA" id="ARBA00022729"/>
    </source>
</evidence>
<gene>
    <name evidence="2" type="ORF">LCGC14_0749360</name>
</gene>
<evidence type="ECO:0000313" key="2">
    <source>
        <dbReference type="EMBL" id="KKN38846.1"/>
    </source>
</evidence>
<dbReference type="EMBL" id="LAZR01001799">
    <property type="protein sequence ID" value="KKN38846.1"/>
    <property type="molecule type" value="Genomic_DNA"/>
</dbReference>
<protein>
    <recommendedName>
        <fullName evidence="3">VacJ family lipoprotein</fullName>
    </recommendedName>
</protein>
<keyword evidence="1" id="KW-0732">Signal</keyword>
<dbReference type="AlphaFoldDB" id="A0A0F9SPI5"/>
<dbReference type="GO" id="GO:0016020">
    <property type="term" value="C:membrane"/>
    <property type="evidence" value="ECO:0007669"/>
    <property type="project" value="InterPro"/>
</dbReference>
<dbReference type="GO" id="GO:0120010">
    <property type="term" value="P:intermembrane phospholipid transfer"/>
    <property type="evidence" value="ECO:0007669"/>
    <property type="project" value="TreeGrafter"/>
</dbReference>
<dbReference type="PANTHER" id="PTHR30035:SF3">
    <property type="entry name" value="INTERMEMBRANE PHOSPHOLIPID TRANSPORT SYSTEM LIPOPROTEIN MLAA"/>
    <property type="match status" value="1"/>
</dbReference>
<accession>A0A0F9SPI5</accession>
<sequence>MSLGNIKRSSPRALIVIALIAGLAGCSGAGRVQPTGIDDPHEQSNRKVHNFNKKLAGSGNGSGLAHAVPMGIQTVVHNIAENLSMPQVAVNSALQADVKGFGIASYRFLTNTVLGVGGIADVASEFQIPKHDTDFGETLYVWGASEGPYYELPFVGPSTGRDVAGRAVDLFTNPLSYVLPRPEKYIGTATGFADSVFKNSRRSDAINDVLQGSTDSYSQARLIYLQKRRYELSRRTGAPVTYDDPYLQ</sequence>